<dbReference type="EMBL" id="BMGM01000004">
    <property type="protein sequence ID" value="GGE32793.1"/>
    <property type="molecule type" value="Genomic_DNA"/>
</dbReference>
<gene>
    <name evidence="2" type="ORF">GCM10010832_11320</name>
</gene>
<dbReference type="Pfam" id="PF07396">
    <property type="entry name" value="Porin_O_P"/>
    <property type="match status" value="1"/>
</dbReference>
<keyword evidence="1" id="KW-0732">Signal</keyword>
<proteinExistence type="predicted"/>
<dbReference type="InterPro" id="IPR010870">
    <property type="entry name" value="Porin_O/P"/>
</dbReference>
<comment type="caution">
    <text evidence="2">The sequence shown here is derived from an EMBL/GenBank/DDBJ whole genome shotgun (WGS) entry which is preliminary data.</text>
</comment>
<dbReference type="Gene3D" id="2.40.160.10">
    <property type="entry name" value="Porin"/>
    <property type="match status" value="1"/>
</dbReference>
<evidence type="ECO:0000313" key="3">
    <source>
        <dbReference type="Proteomes" id="UP000599179"/>
    </source>
</evidence>
<dbReference type="RefSeq" id="WP_188458126.1">
    <property type="nucleotide sequence ID" value="NZ_BMGM01000004.1"/>
</dbReference>
<reference evidence="3" key="1">
    <citation type="journal article" date="2019" name="Int. J. Syst. Evol. Microbiol.">
        <title>The Global Catalogue of Microorganisms (GCM) 10K type strain sequencing project: providing services to taxonomists for standard genome sequencing and annotation.</title>
        <authorList>
            <consortium name="The Broad Institute Genomics Platform"/>
            <consortium name="The Broad Institute Genome Sequencing Center for Infectious Disease"/>
            <person name="Wu L."/>
            <person name="Ma J."/>
        </authorList>
    </citation>
    <scope>NUCLEOTIDE SEQUENCE [LARGE SCALE GENOMIC DNA]</scope>
    <source>
        <strain evidence="3">CGMCC 1.12931</strain>
    </source>
</reference>
<evidence type="ECO:0000256" key="1">
    <source>
        <dbReference type="SAM" id="SignalP"/>
    </source>
</evidence>
<keyword evidence="3" id="KW-1185">Reference proteome</keyword>
<dbReference type="InterPro" id="IPR023614">
    <property type="entry name" value="Porin_dom_sf"/>
</dbReference>
<organism evidence="2 3">
    <name type="scientific">Psychroflexus planctonicus</name>
    <dbReference type="NCBI Taxonomy" id="1526575"/>
    <lineage>
        <taxon>Bacteria</taxon>
        <taxon>Pseudomonadati</taxon>
        <taxon>Bacteroidota</taxon>
        <taxon>Flavobacteriia</taxon>
        <taxon>Flavobacteriales</taxon>
        <taxon>Flavobacteriaceae</taxon>
        <taxon>Psychroflexus</taxon>
    </lineage>
</organism>
<evidence type="ECO:0000313" key="2">
    <source>
        <dbReference type="EMBL" id="GGE32793.1"/>
    </source>
</evidence>
<feature type="signal peptide" evidence="1">
    <location>
        <begin position="1"/>
        <end position="19"/>
    </location>
</feature>
<feature type="chain" id="PRO_5046807945" evidence="1">
    <location>
        <begin position="20"/>
        <end position="414"/>
    </location>
</feature>
<protein>
    <submittedName>
        <fullName evidence="2">Porin</fullName>
    </submittedName>
</protein>
<sequence length="414" mass="47865">MKFCLAPVLFILSFLSVYAQNDTDNNIDKDTVYLEDGVKASKPLVKWNDLINIRGYAQVRYNRIGETNTDLRCQQCDRSWGGDGGFFFRRIRIVFFGNIHERVYFYIQPDFASSPGGDRQQFSQIRDAYFDVALDSKKTFRFRFGQTKIPFGFENLQSSQNRIPLDRHDGLNSAVANERDIGVFFYWAPKKIRDRMRKIAQMNLKHSGDYGVFGFGAFNGQTANQPDRNRNAHWVARLSYPFELRNGQFFEPGIQAYSGKFVLPNVTEGVITNNDMEYIDQRVALSAVWYPQPFGIQAEYNIGRGPEFNPETNTIETQSLNGGYATLSYYIDSPTLGLVIPFTRYHNYAGGKKHELDARKHRVSELEVGIEWQPIRNLEFVMMYTFSDRTFEDALNPMNRQTGRLLRLQAQVNF</sequence>
<name>A0ABQ1SG97_9FLAO</name>
<dbReference type="Proteomes" id="UP000599179">
    <property type="component" value="Unassembled WGS sequence"/>
</dbReference>
<dbReference type="SUPFAM" id="SSF56935">
    <property type="entry name" value="Porins"/>
    <property type="match status" value="1"/>
</dbReference>
<accession>A0ABQ1SG97</accession>